<dbReference type="CDD" id="cd01949">
    <property type="entry name" value="GGDEF"/>
    <property type="match status" value="1"/>
</dbReference>
<dbReference type="InterPro" id="IPR033479">
    <property type="entry name" value="dCache_1"/>
</dbReference>
<reference evidence="10" key="1">
    <citation type="submission" date="2021-04" db="EMBL/GenBank/DDBJ databases">
        <authorList>
            <person name="Zhang D.-C."/>
        </authorList>
    </citation>
    <scope>NUCLEOTIDE SEQUENCE</scope>
    <source>
        <strain evidence="10">CGMCC 1.15697</strain>
    </source>
</reference>
<evidence type="ECO:0000256" key="2">
    <source>
        <dbReference type="ARBA" id="ARBA00012528"/>
    </source>
</evidence>
<protein>
    <recommendedName>
        <fullName evidence="2">diguanylate cyclase</fullName>
        <ecNumber evidence="2">2.7.7.65</ecNumber>
    </recommendedName>
</protein>
<dbReference type="GO" id="GO:0005886">
    <property type="term" value="C:plasma membrane"/>
    <property type="evidence" value="ECO:0007669"/>
    <property type="project" value="UniProtKB-SubCell"/>
</dbReference>
<evidence type="ECO:0000256" key="4">
    <source>
        <dbReference type="ARBA" id="ARBA00022692"/>
    </source>
</evidence>
<feature type="transmembrane region" description="Helical" evidence="8">
    <location>
        <begin position="291"/>
        <end position="313"/>
    </location>
</feature>
<gene>
    <name evidence="10" type="ORF">KAJ83_04040</name>
</gene>
<dbReference type="CDD" id="cd18773">
    <property type="entry name" value="PDC1_HK_sensor"/>
    <property type="match status" value="1"/>
</dbReference>
<evidence type="ECO:0000256" key="1">
    <source>
        <dbReference type="ARBA" id="ARBA00004651"/>
    </source>
</evidence>
<evidence type="ECO:0000256" key="5">
    <source>
        <dbReference type="ARBA" id="ARBA00022989"/>
    </source>
</evidence>
<evidence type="ECO:0000256" key="7">
    <source>
        <dbReference type="ARBA" id="ARBA00034247"/>
    </source>
</evidence>
<feature type="domain" description="GGDEF" evidence="9">
    <location>
        <begin position="354"/>
        <end position="501"/>
    </location>
</feature>
<dbReference type="Gene3D" id="3.30.450.20">
    <property type="entry name" value="PAS domain"/>
    <property type="match status" value="1"/>
</dbReference>
<dbReference type="InterPro" id="IPR000160">
    <property type="entry name" value="GGDEF_dom"/>
</dbReference>
<evidence type="ECO:0000256" key="6">
    <source>
        <dbReference type="ARBA" id="ARBA00023136"/>
    </source>
</evidence>
<keyword evidence="3" id="KW-1003">Cell membrane</keyword>
<keyword evidence="10" id="KW-0808">Transferase</keyword>
<evidence type="ECO:0000313" key="10">
    <source>
        <dbReference type="EMBL" id="MBP5856166.1"/>
    </source>
</evidence>
<proteinExistence type="predicted"/>
<name>A0A8J7V1J4_9PROT</name>
<dbReference type="FunFam" id="3.30.70.270:FF:000001">
    <property type="entry name" value="Diguanylate cyclase domain protein"/>
    <property type="match status" value="1"/>
</dbReference>
<dbReference type="RefSeq" id="WP_210680708.1">
    <property type="nucleotide sequence ID" value="NZ_JAGMWN010000001.1"/>
</dbReference>
<comment type="subcellular location">
    <subcellularLocation>
        <location evidence="1">Cell membrane</location>
        <topology evidence="1">Multi-pass membrane protein</topology>
    </subcellularLocation>
</comment>
<evidence type="ECO:0000256" key="8">
    <source>
        <dbReference type="SAM" id="Phobius"/>
    </source>
</evidence>
<dbReference type="Proteomes" id="UP000672602">
    <property type="component" value="Unassembled WGS sequence"/>
</dbReference>
<keyword evidence="11" id="KW-1185">Reference proteome</keyword>
<accession>A0A8J7V1J4</accession>
<dbReference type="Gene3D" id="3.30.70.270">
    <property type="match status" value="1"/>
</dbReference>
<keyword evidence="4 8" id="KW-0812">Transmembrane</keyword>
<dbReference type="NCBIfam" id="TIGR00254">
    <property type="entry name" value="GGDEF"/>
    <property type="match status" value="1"/>
</dbReference>
<dbReference type="SMART" id="SM00267">
    <property type="entry name" value="GGDEF"/>
    <property type="match status" value="1"/>
</dbReference>
<dbReference type="SUPFAM" id="SSF55073">
    <property type="entry name" value="Nucleotide cyclase"/>
    <property type="match status" value="1"/>
</dbReference>
<dbReference type="PANTHER" id="PTHR45138:SF9">
    <property type="entry name" value="DIGUANYLATE CYCLASE DGCM-RELATED"/>
    <property type="match status" value="1"/>
</dbReference>
<keyword evidence="10" id="KW-0548">Nucleotidyltransferase</keyword>
<dbReference type="EC" id="2.7.7.65" evidence="2"/>
<evidence type="ECO:0000313" key="11">
    <source>
        <dbReference type="Proteomes" id="UP000672602"/>
    </source>
</evidence>
<keyword evidence="6 8" id="KW-0472">Membrane</keyword>
<dbReference type="InterPro" id="IPR050469">
    <property type="entry name" value="Diguanylate_Cyclase"/>
</dbReference>
<dbReference type="AlphaFoldDB" id="A0A8J7V1J4"/>
<dbReference type="InterPro" id="IPR043128">
    <property type="entry name" value="Rev_trsase/Diguanyl_cyclase"/>
</dbReference>
<dbReference type="Pfam" id="PF00990">
    <property type="entry name" value="GGDEF"/>
    <property type="match status" value="1"/>
</dbReference>
<evidence type="ECO:0000256" key="3">
    <source>
        <dbReference type="ARBA" id="ARBA00022475"/>
    </source>
</evidence>
<dbReference type="Pfam" id="PF02743">
    <property type="entry name" value="dCache_1"/>
    <property type="match status" value="1"/>
</dbReference>
<comment type="catalytic activity">
    <reaction evidence="7">
        <text>2 GTP = 3',3'-c-di-GMP + 2 diphosphate</text>
        <dbReference type="Rhea" id="RHEA:24898"/>
        <dbReference type="ChEBI" id="CHEBI:33019"/>
        <dbReference type="ChEBI" id="CHEBI:37565"/>
        <dbReference type="ChEBI" id="CHEBI:58805"/>
        <dbReference type="EC" id="2.7.7.65"/>
    </reaction>
</comment>
<organism evidence="10 11">
    <name type="scientific">Marivibrio halodurans</name>
    <dbReference type="NCBI Taxonomy" id="2039722"/>
    <lineage>
        <taxon>Bacteria</taxon>
        <taxon>Pseudomonadati</taxon>
        <taxon>Pseudomonadota</taxon>
        <taxon>Alphaproteobacteria</taxon>
        <taxon>Rhodospirillales</taxon>
        <taxon>Rhodospirillaceae</taxon>
        <taxon>Marivibrio</taxon>
    </lineage>
</organism>
<evidence type="ECO:0000259" key="9">
    <source>
        <dbReference type="PROSITE" id="PS50887"/>
    </source>
</evidence>
<dbReference type="EMBL" id="JAGMWN010000001">
    <property type="protein sequence ID" value="MBP5856166.1"/>
    <property type="molecule type" value="Genomic_DNA"/>
</dbReference>
<dbReference type="PANTHER" id="PTHR45138">
    <property type="entry name" value="REGULATORY COMPONENTS OF SENSORY TRANSDUCTION SYSTEM"/>
    <property type="match status" value="1"/>
</dbReference>
<comment type="caution">
    <text evidence="10">The sequence shown here is derived from an EMBL/GenBank/DDBJ whole genome shotgun (WGS) entry which is preliminary data.</text>
</comment>
<dbReference type="GO" id="GO:0052621">
    <property type="term" value="F:diguanylate cyclase activity"/>
    <property type="evidence" value="ECO:0007669"/>
    <property type="project" value="UniProtKB-EC"/>
</dbReference>
<keyword evidence="5 8" id="KW-1133">Transmembrane helix</keyword>
<dbReference type="PROSITE" id="PS50887">
    <property type="entry name" value="GGDEF"/>
    <property type="match status" value="1"/>
</dbReference>
<dbReference type="InterPro" id="IPR029787">
    <property type="entry name" value="Nucleotide_cyclase"/>
</dbReference>
<sequence>MPPTLLTSTRSRLIAVVSLVLVLAFLGTNLISLEISRQIMRENLLETELPLTGDNIYSEIQIDLVRPIFVSSLMANDSFLHDWIREGELHPKPMIRYLDTIRKRYDTFTAFFVSEATRRYYHFSGVPQVVSPDDPEDIWYFRAREMDAPYEINIDPNQAQDNKITIFINYRVMDDQGHFLGVTGVGLELDAVARIVERYRQLFDRTVYFVNADGLVTVHPDQSQVYRQTLGEIDGLEAIASDILGKDRGAFQVERGDQTILMTTRYIPELDWWLVVEATESDVMGNYQAGFLSNLLIGLCAIVITLIAVSLAINRYQRRLEQMATTDSLTGLANRQLFDDHMTRAIGRARRSGRPISLIMLDIDRFKSINDRHGHLAGDRVLSRIAKLALSTVRRSDIAARWGGEEFVILMENCPKAEAARVAEKLRAAIETLPVAETLGKTDADTPFPDEVLTASFGVSSRIPSRSADIEDDAHVTEALLADADAALYRAKSEGRNRVGG</sequence>